<feature type="domain" description="BTB" evidence="2">
    <location>
        <begin position="727"/>
        <end position="804"/>
    </location>
</feature>
<dbReference type="InterPro" id="IPR000210">
    <property type="entry name" value="BTB/POZ_dom"/>
</dbReference>
<name>A0A438J1X1_VITVI</name>
<dbReference type="Proteomes" id="UP000288805">
    <property type="component" value="Unassembled WGS sequence"/>
</dbReference>
<evidence type="ECO:0000313" key="4">
    <source>
        <dbReference type="Proteomes" id="UP000288805"/>
    </source>
</evidence>
<dbReference type="PANTHER" id="PTHR35918">
    <property type="entry name" value="OS06G0674800 PROTEIN"/>
    <property type="match status" value="1"/>
</dbReference>
<dbReference type="InterPro" id="IPR011333">
    <property type="entry name" value="SKP1/BTB/POZ_sf"/>
</dbReference>
<organism evidence="3 4">
    <name type="scientific">Vitis vinifera</name>
    <name type="common">Grape</name>
    <dbReference type="NCBI Taxonomy" id="29760"/>
    <lineage>
        <taxon>Eukaryota</taxon>
        <taxon>Viridiplantae</taxon>
        <taxon>Streptophyta</taxon>
        <taxon>Embryophyta</taxon>
        <taxon>Tracheophyta</taxon>
        <taxon>Spermatophyta</taxon>
        <taxon>Magnoliopsida</taxon>
        <taxon>eudicotyledons</taxon>
        <taxon>Gunneridae</taxon>
        <taxon>Pentapetalae</taxon>
        <taxon>rosids</taxon>
        <taxon>Vitales</taxon>
        <taxon>Vitaceae</taxon>
        <taxon>Viteae</taxon>
        <taxon>Vitis</taxon>
    </lineage>
</organism>
<evidence type="ECO:0000259" key="2">
    <source>
        <dbReference type="PROSITE" id="PS50097"/>
    </source>
</evidence>
<evidence type="ECO:0000313" key="3">
    <source>
        <dbReference type="EMBL" id="RVX02934.1"/>
    </source>
</evidence>
<dbReference type="AlphaFoldDB" id="A0A438J1X1"/>
<dbReference type="PROSITE" id="PS50097">
    <property type="entry name" value="BTB"/>
    <property type="match status" value="1"/>
</dbReference>
<accession>A0A438J1X1</accession>
<dbReference type="Pfam" id="PF00651">
    <property type="entry name" value="BTB"/>
    <property type="match status" value="1"/>
</dbReference>
<dbReference type="InterPro" id="IPR059007">
    <property type="entry name" value="ARM_At1g04390"/>
</dbReference>
<evidence type="ECO:0000256" key="1">
    <source>
        <dbReference type="ARBA" id="ARBA00004906"/>
    </source>
</evidence>
<dbReference type="Gene3D" id="3.30.710.10">
    <property type="entry name" value="Potassium Channel Kv1.1, Chain A"/>
    <property type="match status" value="2"/>
</dbReference>
<proteinExistence type="predicted"/>
<protein>
    <submittedName>
        <fullName evidence="3">BTB/POZ domain-containing protein</fullName>
    </submittedName>
</protein>
<dbReference type="InterPro" id="IPR044953">
    <property type="entry name" value="At1g04390-like"/>
</dbReference>
<comment type="pathway">
    <text evidence="1">Protein modification; protein ubiquitination.</text>
</comment>
<dbReference type="SUPFAM" id="SSF48371">
    <property type="entry name" value="ARM repeat"/>
    <property type="match status" value="1"/>
</dbReference>
<reference evidence="3 4" key="1">
    <citation type="journal article" date="2018" name="PLoS Genet.">
        <title>Population sequencing reveals clonal diversity and ancestral inbreeding in the grapevine cultivar Chardonnay.</title>
        <authorList>
            <person name="Roach M.J."/>
            <person name="Johnson D.L."/>
            <person name="Bohlmann J."/>
            <person name="van Vuuren H.J."/>
            <person name="Jones S.J."/>
            <person name="Pretorius I.S."/>
            <person name="Schmidt S.A."/>
            <person name="Borneman A.R."/>
        </authorList>
    </citation>
    <scope>NUCLEOTIDE SEQUENCE [LARGE SCALE GENOMIC DNA]</scope>
    <source>
        <strain evidence="4">cv. Chardonnay</strain>
        <tissue evidence="3">Leaf</tissue>
    </source>
</reference>
<comment type="caution">
    <text evidence="3">The sequence shown here is derived from an EMBL/GenBank/DDBJ whole genome shotgun (WGS) entry which is preliminary data.</text>
</comment>
<dbReference type="InterPro" id="IPR016024">
    <property type="entry name" value="ARM-type_fold"/>
</dbReference>
<dbReference type="SUPFAM" id="SSF54695">
    <property type="entry name" value="POZ domain"/>
    <property type="match status" value="1"/>
</dbReference>
<dbReference type="EMBL" id="QGNW01000068">
    <property type="protein sequence ID" value="RVX02934.1"/>
    <property type="molecule type" value="Genomic_DNA"/>
</dbReference>
<dbReference type="CDD" id="cd18186">
    <property type="entry name" value="BTB_POZ_ZBTB_KLHL-like"/>
    <property type="match status" value="1"/>
</dbReference>
<dbReference type="SMART" id="SM00225">
    <property type="entry name" value="BTB"/>
    <property type="match status" value="2"/>
</dbReference>
<gene>
    <name evidence="3" type="primary">VvCHDp000738_5</name>
    <name evidence="3" type="ORF">CK203_023141</name>
</gene>
<dbReference type="PANTHER" id="PTHR35918:SF1">
    <property type="entry name" value="BTB DOMAIN-CONTAINING PROTEIN"/>
    <property type="match status" value="1"/>
</dbReference>
<dbReference type="Pfam" id="PF26522">
    <property type="entry name" value="ARM_6"/>
    <property type="match status" value="1"/>
</dbReference>
<sequence>MVSSEDTVADMIKALEGILQCYSDTVLIIAAKVALKGMESIKYFQRMASLLRRILWQWPPSRYRVWNDAELLRVLEVIRVNPDSSVKAAVLQLYSALALCGNGAERLLENGENLLKMVVQCMDSTQPPSVRIEAFKLAQLLAGRQIAKDRISLLVEAGHLALITRWAGEHHIYFWKLGIAGALSTLLLRKSHKAQQPPHSLSLEELTFITDEGSAFIWEIIVGLVTHCGEDFNPEMNGTDVFISILIYCACKTFVDSVDPIFEEAANNISSCLASRALLMMIYSPCKYIASQAQSKLSKALKAEGKRYLKSFTDYLCYVSSRDEYGRPDERTFFSIVGLTCYSGLPQYQKYVLQSEGIKTLLAFIKQCLKNDSHLGRLSFASNLQNIFSSWTCCQTCAEDWDGGDILMLFGLWGLAELIHHSGRMRNHPDLFRGQMEYTEVQFIKKLQEICSDTSIPGLRWYAAYLLSYFGVYGFPSRIGNALGEKENADMQLILKNGESVSIHGVVLMVQCPSLLQTVELPLDKESSDGSSVRQYTESAKKFKKEVHLSSRLRHQPLVKLLEFVYLGYLQAGEDLVKSLKSFAKHCKLQPLLQMLHRNRPKWGMPFPGLDLALALDFDGHTFSTSLRLAIQWKCTINNFLGISCFGDLHSVTIVRRPLCSDSSNSSGRRCTGSSKIRDGIEDFLVSWFIHHEKSLARLNLVPPTCPPNPGIRAGPEGPFEDHHLYKDVALEAEATEVMQWTCKFCSVLVPHMHVHKVILWSSCDHFRAMFRSGMQESRSPFIKVPVSWEALVKLVDWLYSDKLPTLVTGCLWDNMDERKKLQELQPYLELCWLADYWLLDDIQEHCSRVINSCLDSSGNLSLEVLHIAARLSLWKLAETAVNRLAPSYSRLCLTGEIEKLDKDLADMVHAASVRHSQDSTKCKLEE</sequence>